<protein>
    <submittedName>
        <fullName evidence="1">Uncharacterized protein</fullName>
    </submittedName>
</protein>
<sequence length="161" mass="17618">MELLHNSYCKGSLAIDALLGPGRDLLSDGLKAFFKGSPNMNSFVGFGSIASFMISAISLLNPDLGWDATFFDEPVCILEKVEGNKLFGDGMYEEALLSIIVPFNLHPRCHLLQKLGQYVTIIVLHVSLSLLKYLGTLIALSNHAYNEAGVVPFPSMFCFLT</sequence>
<name>A0ACB9H0P8_CICIN</name>
<comment type="caution">
    <text evidence="1">The sequence shown here is derived from an EMBL/GenBank/DDBJ whole genome shotgun (WGS) entry which is preliminary data.</text>
</comment>
<evidence type="ECO:0000313" key="2">
    <source>
        <dbReference type="Proteomes" id="UP001055811"/>
    </source>
</evidence>
<organism evidence="1 2">
    <name type="scientific">Cichorium intybus</name>
    <name type="common">Chicory</name>
    <dbReference type="NCBI Taxonomy" id="13427"/>
    <lineage>
        <taxon>Eukaryota</taxon>
        <taxon>Viridiplantae</taxon>
        <taxon>Streptophyta</taxon>
        <taxon>Embryophyta</taxon>
        <taxon>Tracheophyta</taxon>
        <taxon>Spermatophyta</taxon>
        <taxon>Magnoliopsida</taxon>
        <taxon>eudicotyledons</taxon>
        <taxon>Gunneridae</taxon>
        <taxon>Pentapetalae</taxon>
        <taxon>asterids</taxon>
        <taxon>campanulids</taxon>
        <taxon>Asterales</taxon>
        <taxon>Asteraceae</taxon>
        <taxon>Cichorioideae</taxon>
        <taxon>Cichorieae</taxon>
        <taxon>Cichoriinae</taxon>
        <taxon>Cichorium</taxon>
    </lineage>
</organism>
<accession>A0ACB9H0P8</accession>
<gene>
    <name evidence="1" type="ORF">L2E82_02224</name>
</gene>
<keyword evidence="2" id="KW-1185">Reference proteome</keyword>
<reference evidence="2" key="1">
    <citation type="journal article" date="2022" name="Mol. Ecol. Resour.">
        <title>The genomes of chicory, endive, great burdock and yacon provide insights into Asteraceae palaeo-polyploidization history and plant inulin production.</title>
        <authorList>
            <person name="Fan W."/>
            <person name="Wang S."/>
            <person name="Wang H."/>
            <person name="Wang A."/>
            <person name="Jiang F."/>
            <person name="Liu H."/>
            <person name="Zhao H."/>
            <person name="Xu D."/>
            <person name="Zhang Y."/>
        </authorList>
    </citation>
    <scope>NUCLEOTIDE SEQUENCE [LARGE SCALE GENOMIC DNA]</scope>
    <source>
        <strain evidence="2">cv. Punajuju</strain>
    </source>
</reference>
<evidence type="ECO:0000313" key="1">
    <source>
        <dbReference type="EMBL" id="KAI3789429.1"/>
    </source>
</evidence>
<dbReference type="Proteomes" id="UP001055811">
    <property type="component" value="Linkage Group LG01"/>
</dbReference>
<reference evidence="1 2" key="2">
    <citation type="journal article" date="2022" name="Mol. Ecol. Resour.">
        <title>The genomes of chicory, endive, great burdock and yacon provide insights into Asteraceae paleo-polyploidization history and plant inulin production.</title>
        <authorList>
            <person name="Fan W."/>
            <person name="Wang S."/>
            <person name="Wang H."/>
            <person name="Wang A."/>
            <person name="Jiang F."/>
            <person name="Liu H."/>
            <person name="Zhao H."/>
            <person name="Xu D."/>
            <person name="Zhang Y."/>
        </authorList>
    </citation>
    <scope>NUCLEOTIDE SEQUENCE [LARGE SCALE GENOMIC DNA]</scope>
    <source>
        <strain evidence="2">cv. Punajuju</strain>
        <tissue evidence="1">Leaves</tissue>
    </source>
</reference>
<proteinExistence type="predicted"/>
<dbReference type="EMBL" id="CM042009">
    <property type="protein sequence ID" value="KAI3789429.1"/>
    <property type="molecule type" value="Genomic_DNA"/>
</dbReference>